<accession>A0A015KEP9</accession>
<protein>
    <submittedName>
        <fullName evidence="1">Uncharacterized protein</fullName>
    </submittedName>
</protein>
<evidence type="ECO:0000313" key="2">
    <source>
        <dbReference type="Proteomes" id="UP000022910"/>
    </source>
</evidence>
<evidence type="ECO:0000313" key="1">
    <source>
        <dbReference type="EMBL" id="EXX65939.1"/>
    </source>
</evidence>
<dbReference type="AlphaFoldDB" id="A0A015KEP9"/>
<dbReference type="HOGENOM" id="CLU_2373933_0_0_1"/>
<comment type="caution">
    <text evidence="1">The sequence shown here is derived from an EMBL/GenBank/DDBJ whole genome shotgun (WGS) entry which is preliminary data.</text>
</comment>
<organism evidence="1 2">
    <name type="scientific">Rhizophagus irregularis (strain DAOM 197198w)</name>
    <name type="common">Glomus intraradices</name>
    <dbReference type="NCBI Taxonomy" id="1432141"/>
    <lineage>
        <taxon>Eukaryota</taxon>
        <taxon>Fungi</taxon>
        <taxon>Fungi incertae sedis</taxon>
        <taxon>Mucoromycota</taxon>
        <taxon>Glomeromycotina</taxon>
        <taxon>Glomeromycetes</taxon>
        <taxon>Glomerales</taxon>
        <taxon>Glomeraceae</taxon>
        <taxon>Rhizophagus</taxon>
    </lineage>
</organism>
<sequence length="95" mass="10671">MLNQTPKKRKEVVMEIGVIVMEGTLFKEDKPKLKVIGDKVEFGVKVMDNINSMPAFDEEIRVESSINTKLLIFRSREGLEESFKDGVAIDTGVIA</sequence>
<keyword evidence="2" id="KW-1185">Reference proteome</keyword>
<name>A0A015KEP9_RHIIW</name>
<dbReference type="Proteomes" id="UP000022910">
    <property type="component" value="Unassembled WGS sequence"/>
</dbReference>
<gene>
    <name evidence="1" type="ORF">RirG_128540</name>
</gene>
<reference evidence="1 2" key="1">
    <citation type="submission" date="2014-02" db="EMBL/GenBank/DDBJ databases">
        <title>Single nucleus genome sequencing reveals high similarity among nuclei of an endomycorrhizal fungus.</title>
        <authorList>
            <person name="Lin K."/>
            <person name="Geurts R."/>
            <person name="Zhang Z."/>
            <person name="Limpens E."/>
            <person name="Saunders D.G."/>
            <person name="Mu D."/>
            <person name="Pang E."/>
            <person name="Cao H."/>
            <person name="Cha H."/>
            <person name="Lin T."/>
            <person name="Zhou Q."/>
            <person name="Shang Y."/>
            <person name="Li Y."/>
            <person name="Ivanov S."/>
            <person name="Sharma T."/>
            <person name="Velzen R.V."/>
            <person name="Ruijter N.D."/>
            <person name="Aanen D.K."/>
            <person name="Win J."/>
            <person name="Kamoun S."/>
            <person name="Bisseling T."/>
            <person name="Huang S."/>
        </authorList>
    </citation>
    <scope>NUCLEOTIDE SEQUENCE [LARGE SCALE GENOMIC DNA]</scope>
    <source>
        <strain evidence="2">DAOM197198w</strain>
    </source>
</reference>
<proteinExistence type="predicted"/>
<dbReference type="EMBL" id="JEMT01020092">
    <property type="protein sequence ID" value="EXX65939.1"/>
    <property type="molecule type" value="Genomic_DNA"/>
</dbReference>